<dbReference type="InterPro" id="IPR050595">
    <property type="entry name" value="Bact_response_regulator"/>
</dbReference>
<dbReference type="Pfam" id="PF00072">
    <property type="entry name" value="Response_reg"/>
    <property type="match status" value="1"/>
</dbReference>
<dbReference type="PANTHER" id="PTHR44591">
    <property type="entry name" value="STRESS RESPONSE REGULATOR PROTEIN 1"/>
    <property type="match status" value="1"/>
</dbReference>
<evidence type="ECO:0000313" key="5">
    <source>
        <dbReference type="Proteomes" id="UP000645390"/>
    </source>
</evidence>
<evidence type="ECO:0000313" key="4">
    <source>
        <dbReference type="EMBL" id="GGI29566.1"/>
    </source>
</evidence>
<dbReference type="EMBL" id="BMDJ01000027">
    <property type="protein sequence ID" value="GGI29566.1"/>
    <property type="molecule type" value="Genomic_DNA"/>
</dbReference>
<feature type="modified residue" description="4-aspartylphosphate" evidence="2">
    <location>
        <position position="52"/>
    </location>
</feature>
<dbReference type="InterPro" id="IPR011006">
    <property type="entry name" value="CheY-like_superfamily"/>
</dbReference>
<feature type="domain" description="Response regulatory" evidence="3">
    <location>
        <begin position="3"/>
        <end position="118"/>
    </location>
</feature>
<keyword evidence="5" id="KW-1185">Reference proteome</keyword>
<keyword evidence="1 2" id="KW-0597">Phosphoprotein</keyword>
<reference evidence="5" key="1">
    <citation type="journal article" date="2019" name="Int. J. Syst. Evol. Microbiol.">
        <title>The Global Catalogue of Microorganisms (GCM) 10K type strain sequencing project: providing services to taxonomists for standard genome sequencing and annotation.</title>
        <authorList>
            <consortium name="The Broad Institute Genomics Platform"/>
            <consortium name="The Broad Institute Genome Sequencing Center for Infectious Disease"/>
            <person name="Wu L."/>
            <person name="Ma J."/>
        </authorList>
    </citation>
    <scope>NUCLEOTIDE SEQUENCE [LARGE SCALE GENOMIC DNA]</scope>
    <source>
        <strain evidence="5">CCM 8939</strain>
    </source>
</reference>
<dbReference type="Gene3D" id="3.40.50.2300">
    <property type="match status" value="1"/>
</dbReference>
<dbReference type="PROSITE" id="PS50110">
    <property type="entry name" value="RESPONSE_REGULATORY"/>
    <property type="match status" value="1"/>
</dbReference>
<evidence type="ECO:0000256" key="2">
    <source>
        <dbReference type="PROSITE-ProRule" id="PRU00169"/>
    </source>
</evidence>
<dbReference type="Proteomes" id="UP000645390">
    <property type="component" value="Unassembled WGS sequence"/>
</dbReference>
<name>A0ABQ2BPP1_9SPHI</name>
<sequence>MCSVISRLHNEEILWIVGEIFKHAGFESKCSYDPSDLMPLTEEFKPDLILLDVQLGKHDGRQLCSNLQSEPHTQHIPVVLMSANKKSSVLDGFNCKPKAFINKPFDIDELISCVNQQIT</sequence>
<dbReference type="SUPFAM" id="SSF52172">
    <property type="entry name" value="CheY-like"/>
    <property type="match status" value="1"/>
</dbReference>
<dbReference type="PANTHER" id="PTHR44591:SF3">
    <property type="entry name" value="RESPONSE REGULATORY DOMAIN-CONTAINING PROTEIN"/>
    <property type="match status" value="1"/>
</dbReference>
<comment type="caution">
    <text evidence="4">The sequence shown here is derived from an EMBL/GenBank/DDBJ whole genome shotgun (WGS) entry which is preliminary data.</text>
</comment>
<evidence type="ECO:0000256" key="1">
    <source>
        <dbReference type="ARBA" id="ARBA00022553"/>
    </source>
</evidence>
<dbReference type="SMART" id="SM00448">
    <property type="entry name" value="REC"/>
    <property type="match status" value="1"/>
</dbReference>
<proteinExistence type="predicted"/>
<evidence type="ECO:0000259" key="3">
    <source>
        <dbReference type="PROSITE" id="PS50110"/>
    </source>
</evidence>
<organism evidence="4 5">
    <name type="scientific">Pedobacter mendelii</name>
    <dbReference type="NCBI Taxonomy" id="1908240"/>
    <lineage>
        <taxon>Bacteria</taxon>
        <taxon>Pseudomonadati</taxon>
        <taxon>Bacteroidota</taxon>
        <taxon>Sphingobacteriia</taxon>
        <taxon>Sphingobacteriales</taxon>
        <taxon>Sphingobacteriaceae</taxon>
        <taxon>Pedobacter</taxon>
    </lineage>
</organism>
<accession>A0ABQ2BPP1</accession>
<dbReference type="InterPro" id="IPR001789">
    <property type="entry name" value="Sig_transdc_resp-reg_receiver"/>
</dbReference>
<gene>
    <name evidence="4" type="ORF">GCM10008119_38260</name>
</gene>
<protein>
    <recommendedName>
        <fullName evidence="3">Response regulatory domain-containing protein</fullName>
    </recommendedName>
</protein>